<feature type="compositionally biased region" description="Basic and acidic residues" evidence="1">
    <location>
        <begin position="55"/>
        <end position="77"/>
    </location>
</feature>
<dbReference type="EMBL" id="BGPR01034878">
    <property type="protein sequence ID" value="GBO09428.1"/>
    <property type="molecule type" value="Genomic_DNA"/>
</dbReference>
<gene>
    <name evidence="2" type="ORF">AVEN_236697_1</name>
</gene>
<feature type="region of interest" description="Disordered" evidence="1">
    <location>
        <begin position="50"/>
        <end position="100"/>
    </location>
</feature>
<dbReference type="AlphaFoldDB" id="A0A4Y2U9D1"/>
<feature type="compositionally biased region" description="Basic and acidic residues" evidence="1">
    <location>
        <begin position="91"/>
        <end position="100"/>
    </location>
</feature>
<dbReference type="Proteomes" id="UP000499080">
    <property type="component" value="Unassembled WGS sequence"/>
</dbReference>
<protein>
    <submittedName>
        <fullName evidence="2">Uncharacterized protein</fullName>
    </submittedName>
</protein>
<accession>A0A4Y2U9D1</accession>
<reference evidence="2 3" key="1">
    <citation type="journal article" date="2019" name="Sci. Rep.">
        <title>Orb-weaving spider Araneus ventricosus genome elucidates the spidroin gene catalogue.</title>
        <authorList>
            <person name="Kono N."/>
            <person name="Nakamura H."/>
            <person name="Ohtoshi R."/>
            <person name="Moran D.A.P."/>
            <person name="Shinohara A."/>
            <person name="Yoshida Y."/>
            <person name="Fujiwara M."/>
            <person name="Mori M."/>
            <person name="Tomita M."/>
            <person name="Arakawa K."/>
        </authorList>
    </citation>
    <scope>NUCLEOTIDE SEQUENCE [LARGE SCALE GENOMIC DNA]</scope>
</reference>
<feature type="compositionally biased region" description="Acidic residues" evidence="1">
    <location>
        <begin position="78"/>
        <end position="90"/>
    </location>
</feature>
<organism evidence="2 3">
    <name type="scientific">Araneus ventricosus</name>
    <name type="common">Orbweaver spider</name>
    <name type="synonym">Epeira ventricosa</name>
    <dbReference type="NCBI Taxonomy" id="182803"/>
    <lineage>
        <taxon>Eukaryota</taxon>
        <taxon>Metazoa</taxon>
        <taxon>Ecdysozoa</taxon>
        <taxon>Arthropoda</taxon>
        <taxon>Chelicerata</taxon>
        <taxon>Arachnida</taxon>
        <taxon>Araneae</taxon>
        <taxon>Araneomorphae</taxon>
        <taxon>Entelegynae</taxon>
        <taxon>Araneoidea</taxon>
        <taxon>Araneidae</taxon>
        <taxon>Araneus</taxon>
    </lineage>
</organism>
<sequence>MVIDTKKITVKEKTPVREIDSKIRIMIILLTKDIDHVVSSAEKANAVLTRSQVKRSSEENRNKEAEMEKPEEMSHIEIDEDIFPQADEEYKETRKSPVMV</sequence>
<evidence type="ECO:0000256" key="1">
    <source>
        <dbReference type="SAM" id="MobiDB-lite"/>
    </source>
</evidence>
<name>A0A4Y2U9D1_ARAVE</name>
<proteinExistence type="predicted"/>
<evidence type="ECO:0000313" key="2">
    <source>
        <dbReference type="EMBL" id="GBO09428.1"/>
    </source>
</evidence>
<keyword evidence="3" id="KW-1185">Reference proteome</keyword>
<evidence type="ECO:0000313" key="3">
    <source>
        <dbReference type="Proteomes" id="UP000499080"/>
    </source>
</evidence>
<comment type="caution">
    <text evidence="2">The sequence shown here is derived from an EMBL/GenBank/DDBJ whole genome shotgun (WGS) entry which is preliminary data.</text>
</comment>